<gene>
    <name evidence="2" type="ORF">GCM10022395_34620</name>
</gene>
<feature type="signal peptide" evidence="1">
    <location>
        <begin position="1"/>
        <end position="17"/>
    </location>
</feature>
<keyword evidence="1" id="KW-0732">Signal</keyword>
<reference evidence="3" key="1">
    <citation type="journal article" date="2019" name="Int. J. Syst. Evol. Microbiol.">
        <title>The Global Catalogue of Microorganisms (GCM) 10K type strain sequencing project: providing services to taxonomists for standard genome sequencing and annotation.</title>
        <authorList>
            <consortium name="The Broad Institute Genomics Platform"/>
            <consortium name="The Broad Institute Genome Sequencing Center for Infectious Disease"/>
            <person name="Wu L."/>
            <person name="Ma J."/>
        </authorList>
    </citation>
    <scope>NUCLEOTIDE SEQUENCE [LARGE SCALE GENOMIC DNA]</scope>
    <source>
        <strain evidence="3">JCM 17111</strain>
    </source>
</reference>
<evidence type="ECO:0000313" key="3">
    <source>
        <dbReference type="Proteomes" id="UP001500954"/>
    </source>
</evidence>
<protein>
    <submittedName>
        <fullName evidence="2">Uncharacterized protein</fullName>
    </submittedName>
</protein>
<dbReference type="Proteomes" id="UP001500954">
    <property type="component" value="Unassembled WGS sequence"/>
</dbReference>
<sequence length="212" mass="24826">MKKLFLLILLVSQLTFSQTITIDEGQTLKIKKVKIADGNIKSDSKENTKVLIFQCVIKSNVKKSVDINAFSLLDVENKIRYRLIRFESWKGKSSIGFGHSTESYLKTEILDKNGNPYELLPKYDPSKKDSFYDYNFDGFTNCEIPLDFGSNKRHAFNELLSKNKRLVSVVYFPESKWDEFFSQLQFPILIKEKKPKLELCYKKKVIYKIEYE</sequence>
<proteinExistence type="predicted"/>
<dbReference type="RefSeq" id="WP_345007688.1">
    <property type="nucleotide sequence ID" value="NZ_BAABCY010000098.1"/>
</dbReference>
<dbReference type="EMBL" id="BAABCY010000098">
    <property type="protein sequence ID" value="GAA3583569.1"/>
    <property type="molecule type" value="Genomic_DNA"/>
</dbReference>
<name>A0ABP6YHD8_9FLAO</name>
<accession>A0ABP6YHD8</accession>
<feature type="chain" id="PRO_5045197065" evidence="1">
    <location>
        <begin position="18"/>
        <end position="212"/>
    </location>
</feature>
<evidence type="ECO:0000256" key="1">
    <source>
        <dbReference type="SAM" id="SignalP"/>
    </source>
</evidence>
<comment type="caution">
    <text evidence="2">The sequence shown here is derived from an EMBL/GenBank/DDBJ whole genome shotgun (WGS) entry which is preliminary data.</text>
</comment>
<evidence type="ECO:0000313" key="2">
    <source>
        <dbReference type="EMBL" id="GAA3583569.1"/>
    </source>
</evidence>
<organism evidence="2 3">
    <name type="scientific">Snuella lapsa</name>
    <dbReference type="NCBI Taxonomy" id="870481"/>
    <lineage>
        <taxon>Bacteria</taxon>
        <taxon>Pseudomonadati</taxon>
        <taxon>Bacteroidota</taxon>
        <taxon>Flavobacteriia</taxon>
        <taxon>Flavobacteriales</taxon>
        <taxon>Flavobacteriaceae</taxon>
        <taxon>Snuella</taxon>
    </lineage>
</organism>
<keyword evidence="3" id="KW-1185">Reference proteome</keyword>